<dbReference type="GO" id="GO:0003676">
    <property type="term" value="F:nucleic acid binding"/>
    <property type="evidence" value="ECO:0007669"/>
    <property type="project" value="InterPro"/>
</dbReference>
<proteinExistence type="predicted"/>
<feature type="compositionally biased region" description="Low complexity" evidence="1">
    <location>
        <begin position="416"/>
        <end position="428"/>
    </location>
</feature>
<dbReference type="Proteomes" id="UP001374579">
    <property type="component" value="Unassembled WGS sequence"/>
</dbReference>
<sequence>MEINGDSGDQQQKANFYQQLDAHIQKLNMNNRETFCLPLNKYNKVLRVLSLDEKEACPEGPKFKHWAKKLYKLGMVGSQNIIFCKKSGCPVVAREEIFQTISTCHTNVGHSGRDKTWAEVKSNYAGIKWDVIDIFLKTCTSCCQRQAVKSLPSGKAMINLSFLLRVQIDLIDFRSRPDNEYKWILHARDCFSKYSWAYALKSKRAAEVASHLFDQFCSFGPPRILQSDNGREFTAGVIQEVCNMWPGTVMIHGRPRHPQTQGCVERGNGDLQLKLGKWMDEHGTDWSRGLKFVVHAINTSVSSTTGTTPFELVFGQKPRADQALWEQLAAQGVVHEDDLPEDIREQLLEPSLSLSAVGEAEGGSEGSQVDVVVQSGEDGDASGSHNLEHESYIDAVLQCESQGGTGLESHGESGNQSQSSEVSQLESLAGELSMSGSQSDGFSQHGSQNDGFSQPGSQSDGFSQPGSQNDGFSRSGSQTDGFLQSESGSHSGVSLELEGQNGAVPQSGSHDSGAVHAVSVNNDSTENRKRGRQYLLLSENHIVGAGTEHTNIPSVNGMKVNPREHAVMSVDQVFDPACVPTEGNPMQEPLEVGQFVLWRRSAVVENEASAVHRDKRLAARRNFLTAARRQESRYQKKLNDVTKSFSEGNTVGVKIHSADRTNTDVRLLTCKVLESKTVGGCEMYKVYCPAGIVKNWLRGEELVDMNSVVFPSLNAVDPARLSEVTLIHASRASTRWQNQAVARTVCSCKGSCKTKKCCCKDAGIPCGTKCHPRPDKTNCQNTDK</sequence>
<dbReference type="Pfam" id="PF00665">
    <property type="entry name" value="rve"/>
    <property type="match status" value="1"/>
</dbReference>
<dbReference type="InterPro" id="IPR001584">
    <property type="entry name" value="Integrase_cat-core"/>
</dbReference>
<dbReference type="EMBL" id="JBAMIC010004070">
    <property type="protein sequence ID" value="KAK7088222.1"/>
    <property type="molecule type" value="Genomic_DNA"/>
</dbReference>
<feature type="domain" description="Integrase catalytic" evidence="2">
    <location>
        <begin position="148"/>
        <end position="317"/>
    </location>
</feature>
<evidence type="ECO:0000313" key="4">
    <source>
        <dbReference type="Proteomes" id="UP001374579"/>
    </source>
</evidence>
<evidence type="ECO:0000313" key="3">
    <source>
        <dbReference type="EMBL" id="KAK7088222.1"/>
    </source>
</evidence>
<dbReference type="PROSITE" id="PS50994">
    <property type="entry name" value="INTEGRASE"/>
    <property type="match status" value="1"/>
</dbReference>
<dbReference type="InterPro" id="IPR036397">
    <property type="entry name" value="RNaseH_sf"/>
</dbReference>
<organism evidence="3 4">
    <name type="scientific">Littorina saxatilis</name>
    <dbReference type="NCBI Taxonomy" id="31220"/>
    <lineage>
        <taxon>Eukaryota</taxon>
        <taxon>Metazoa</taxon>
        <taxon>Spiralia</taxon>
        <taxon>Lophotrochozoa</taxon>
        <taxon>Mollusca</taxon>
        <taxon>Gastropoda</taxon>
        <taxon>Caenogastropoda</taxon>
        <taxon>Littorinimorpha</taxon>
        <taxon>Littorinoidea</taxon>
        <taxon>Littorinidae</taxon>
        <taxon>Littorina</taxon>
    </lineage>
</organism>
<accession>A0AAN9AJT0</accession>
<reference evidence="3 4" key="1">
    <citation type="submission" date="2024-02" db="EMBL/GenBank/DDBJ databases">
        <title>Chromosome-scale genome assembly of the rough periwinkle Littorina saxatilis.</title>
        <authorList>
            <person name="De Jode A."/>
            <person name="Faria R."/>
            <person name="Formenti G."/>
            <person name="Sims Y."/>
            <person name="Smith T.P."/>
            <person name="Tracey A."/>
            <person name="Wood J.M.D."/>
            <person name="Zagrodzka Z.B."/>
            <person name="Johannesson K."/>
            <person name="Butlin R.K."/>
            <person name="Leder E.H."/>
        </authorList>
    </citation>
    <scope>NUCLEOTIDE SEQUENCE [LARGE SCALE GENOMIC DNA]</scope>
    <source>
        <strain evidence="3">Snail1</strain>
        <tissue evidence="3">Muscle</tissue>
    </source>
</reference>
<comment type="caution">
    <text evidence="3">The sequence shown here is derived from an EMBL/GenBank/DDBJ whole genome shotgun (WGS) entry which is preliminary data.</text>
</comment>
<dbReference type="SUPFAM" id="SSF53098">
    <property type="entry name" value="Ribonuclease H-like"/>
    <property type="match status" value="1"/>
</dbReference>
<dbReference type="Gene3D" id="3.30.420.10">
    <property type="entry name" value="Ribonuclease H-like superfamily/Ribonuclease H"/>
    <property type="match status" value="1"/>
</dbReference>
<protein>
    <recommendedName>
        <fullName evidence="2">Integrase catalytic domain-containing protein</fullName>
    </recommendedName>
</protein>
<dbReference type="PANTHER" id="PTHR37984">
    <property type="entry name" value="PROTEIN CBG26694"/>
    <property type="match status" value="1"/>
</dbReference>
<name>A0AAN9AJT0_9CAEN</name>
<keyword evidence="4" id="KW-1185">Reference proteome</keyword>
<dbReference type="InterPro" id="IPR050951">
    <property type="entry name" value="Retrovirus_Pol_polyprotein"/>
</dbReference>
<feature type="region of interest" description="Disordered" evidence="1">
    <location>
        <begin position="402"/>
        <end position="529"/>
    </location>
</feature>
<dbReference type="GO" id="GO:0015074">
    <property type="term" value="P:DNA integration"/>
    <property type="evidence" value="ECO:0007669"/>
    <property type="project" value="InterPro"/>
</dbReference>
<evidence type="ECO:0000256" key="1">
    <source>
        <dbReference type="SAM" id="MobiDB-lite"/>
    </source>
</evidence>
<dbReference type="InterPro" id="IPR012337">
    <property type="entry name" value="RNaseH-like_sf"/>
</dbReference>
<dbReference type="AlphaFoldDB" id="A0AAN9AJT0"/>
<gene>
    <name evidence="3" type="ORF">V1264_022160</name>
</gene>
<evidence type="ECO:0000259" key="2">
    <source>
        <dbReference type="PROSITE" id="PS50994"/>
    </source>
</evidence>
<dbReference type="PANTHER" id="PTHR37984:SF5">
    <property type="entry name" value="PROTEIN NYNRIN-LIKE"/>
    <property type="match status" value="1"/>
</dbReference>
<feature type="compositionally biased region" description="Polar residues" evidence="1">
    <location>
        <begin position="434"/>
        <end position="492"/>
    </location>
</feature>